<organism evidence="1 2">
    <name type="scientific">Caerostris extrusa</name>
    <name type="common">Bark spider</name>
    <name type="synonym">Caerostris bankana</name>
    <dbReference type="NCBI Taxonomy" id="172846"/>
    <lineage>
        <taxon>Eukaryota</taxon>
        <taxon>Metazoa</taxon>
        <taxon>Ecdysozoa</taxon>
        <taxon>Arthropoda</taxon>
        <taxon>Chelicerata</taxon>
        <taxon>Arachnida</taxon>
        <taxon>Araneae</taxon>
        <taxon>Araneomorphae</taxon>
        <taxon>Entelegynae</taxon>
        <taxon>Araneoidea</taxon>
        <taxon>Araneidae</taxon>
        <taxon>Caerostris</taxon>
    </lineage>
</organism>
<comment type="caution">
    <text evidence="1">The sequence shown here is derived from an EMBL/GenBank/DDBJ whole genome shotgun (WGS) entry which is preliminary data.</text>
</comment>
<reference evidence="1 2" key="1">
    <citation type="submission" date="2021-06" db="EMBL/GenBank/DDBJ databases">
        <title>Caerostris extrusa draft genome.</title>
        <authorList>
            <person name="Kono N."/>
            <person name="Arakawa K."/>
        </authorList>
    </citation>
    <scope>NUCLEOTIDE SEQUENCE [LARGE SCALE GENOMIC DNA]</scope>
</reference>
<dbReference type="Proteomes" id="UP001054945">
    <property type="component" value="Unassembled WGS sequence"/>
</dbReference>
<protein>
    <submittedName>
        <fullName evidence="1">Uncharacterized protein</fullName>
    </submittedName>
</protein>
<sequence>MSASTSDLTFRFSFFSIDMVTSGTKLTWLSRNDSLLNLDKLAVISIFPLRGAVSIIGADALNSSNDFMSVTVVVCGYGGDDLSKIYSEGEIAKRMALLEILHVAERYFSLV</sequence>
<gene>
    <name evidence="1" type="ORF">CEXT_28471</name>
</gene>
<evidence type="ECO:0000313" key="1">
    <source>
        <dbReference type="EMBL" id="GIY45480.1"/>
    </source>
</evidence>
<accession>A0AAV4TGN9</accession>
<dbReference type="EMBL" id="BPLR01011275">
    <property type="protein sequence ID" value="GIY45480.1"/>
    <property type="molecule type" value="Genomic_DNA"/>
</dbReference>
<name>A0AAV4TGN9_CAEEX</name>
<dbReference type="AlphaFoldDB" id="A0AAV4TGN9"/>
<proteinExistence type="predicted"/>
<evidence type="ECO:0000313" key="2">
    <source>
        <dbReference type="Proteomes" id="UP001054945"/>
    </source>
</evidence>
<keyword evidence="2" id="KW-1185">Reference proteome</keyword>